<keyword evidence="3" id="KW-1185">Reference proteome</keyword>
<dbReference type="SUPFAM" id="SSF140996">
    <property type="entry name" value="Hermes dimerisation domain"/>
    <property type="match status" value="1"/>
</dbReference>
<dbReference type="SUPFAM" id="SSF53098">
    <property type="entry name" value="Ribonuclease H-like"/>
    <property type="match status" value="1"/>
</dbReference>
<dbReference type="AlphaFoldDB" id="A0AAP0LZB2"/>
<dbReference type="PANTHER" id="PTHR46481">
    <property type="entry name" value="ZINC FINGER BED DOMAIN-CONTAINING PROTEIN 4"/>
    <property type="match status" value="1"/>
</dbReference>
<dbReference type="PANTHER" id="PTHR46481:SF2">
    <property type="entry name" value="BED-TYPE DOMAIN-CONTAINING PROTEIN"/>
    <property type="match status" value="1"/>
</dbReference>
<name>A0AAP0LZB2_9ROSI</name>
<evidence type="ECO:0000256" key="1">
    <source>
        <dbReference type="SAM" id="Phobius"/>
    </source>
</evidence>
<comment type="caution">
    <text evidence="2">The sequence shown here is derived from an EMBL/GenBank/DDBJ whole genome shotgun (WGS) entry which is preliminary data.</text>
</comment>
<sequence length="214" mass="24930">MSNYSRVQDNLDRVADDLSMKLKLKLMIIKMIRQQLSPVETNFQINDTKCKCNSYGQEFECETVGYGTNTLRTHNHERCKKFKDFQKDQTTLTQDVGSDEVVARGFGQEACRQAAVKMIILDELSFSVVENPGFRHFRSIAAPRYLLPSRRTITRDTLEMYLKEKTKLKSLLAGNKQRVSLTTDIWTSITIASYMVIIAHFIDRDWNLHRKYQF</sequence>
<keyword evidence="1" id="KW-0472">Membrane</keyword>
<proteinExistence type="predicted"/>
<dbReference type="InterPro" id="IPR012337">
    <property type="entry name" value="RNaseH-like_sf"/>
</dbReference>
<reference evidence="2 3" key="1">
    <citation type="submission" date="2024-05" db="EMBL/GenBank/DDBJ databases">
        <title>Haplotype-resolved chromosome-level genome assembly of Huyou (Citrus changshanensis).</title>
        <authorList>
            <person name="Miao C."/>
            <person name="Chen W."/>
            <person name="Wu Y."/>
            <person name="Wang L."/>
            <person name="Zhao S."/>
            <person name="Grierson D."/>
            <person name="Xu C."/>
            <person name="Chen K."/>
        </authorList>
    </citation>
    <scope>NUCLEOTIDE SEQUENCE [LARGE SCALE GENOMIC DNA]</scope>
    <source>
        <strain evidence="2">01-14</strain>
        <tissue evidence="2">Leaf</tissue>
    </source>
</reference>
<evidence type="ECO:0000313" key="2">
    <source>
        <dbReference type="EMBL" id="KAK9187734.1"/>
    </source>
</evidence>
<dbReference type="InterPro" id="IPR052035">
    <property type="entry name" value="ZnF_BED_domain_contain"/>
</dbReference>
<evidence type="ECO:0000313" key="3">
    <source>
        <dbReference type="Proteomes" id="UP001428341"/>
    </source>
</evidence>
<gene>
    <name evidence="2" type="ORF">WN944_019132</name>
</gene>
<accession>A0AAP0LZB2</accession>
<feature type="transmembrane region" description="Helical" evidence="1">
    <location>
        <begin position="185"/>
        <end position="202"/>
    </location>
</feature>
<keyword evidence="1" id="KW-1133">Transmembrane helix</keyword>
<dbReference type="Proteomes" id="UP001428341">
    <property type="component" value="Unassembled WGS sequence"/>
</dbReference>
<organism evidence="2 3">
    <name type="scientific">Citrus x changshan-huyou</name>
    <dbReference type="NCBI Taxonomy" id="2935761"/>
    <lineage>
        <taxon>Eukaryota</taxon>
        <taxon>Viridiplantae</taxon>
        <taxon>Streptophyta</taxon>
        <taxon>Embryophyta</taxon>
        <taxon>Tracheophyta</taxon>
        <taxon>Spermatophyta</taxon>
        <taxon>Magnoliopsida</taxon>
        <taxon>eudicotyledons</taxon>
        <taxon>Gunneridae</taxon>
        <taxon>Pentapetalae</taxon>
        <taxon>rosids</taxon>
        <taxon>malvids</taxon>
        <taxon>Sapindales</taxon>
        <taxon>Rutaceae</taxon>
        <taxon>Aurantioideae</taxon>
        <taxon>Citrus</taxon>
    </lineage>
</organism>
<keyword evidence="1" id="KW-0812">Transmembrane</keyword>
<dbReference type="EMBL" id="JBCGBO010000007">
    <property type="protein sequence ID" value="KAK9187734.1"/>
    <property type="molecule type" value="Genomic_DNA"/>
</dbReference>
<protein>
    <submittedName>
        <fullName evidence="2">Uncharacterized protein</fullName>
    </submittedName>
</protein>